<feature type="non-terminal residue" evidence="11">
    <location>
        <position position="314"/>
    </location>
</feature>
<feature type="domain" description="Anaphase-promoting complex subunit 5" evidence="9">
    <location>
        <begin position="19"/>
        <end position="117"/>
    </location>
</feature>
<protein>
    <recommendedName>
        <fullName evidence="2">Anaphase-promoting complex subunit 5</fullName>
    </recommendedName>
    <alternativeName>
        <fullName evidence="7">Cyclosome subunit 5</fullName>
    </alternativeName>
</protein>
<dbReference type="Pfam" id="PF12862">
    <property type="entry name" value="ANAPC5"/>
    <property type="match status" value="1"/>
</dbReference>
<comment type="similarity">
    <text evidence="1">Belongs to the APC5 family.</text>
</comment>
<evidence type="ECO:0000256" key="1">
    <source>
        <dbReference type="ARBA" id="ARBA00007450"/>
    </source>
</evidence>
<dbReference type="GeneID" id="102806345"/>
<evidence type="ECO:0000256" key="3">
    <source>
        <dbReference type="ARBA" id="ARBA00022618"/>
    </source>
</evidence>
<keyword evidence="6" id="KW-0131">Cell cycle</keyword>
<evidence type="ECO:0000256" key="5">
    <source>
        <dbReference type="ARBA" id="ARBA00022786"/>
    </source>
</evidence>
<keyword evidence="5" id="KW-0833">Ubl conjugation pathway</keyword>
<keyword evidence="10" id="KW-1185">Reference proteome</keyword>
<dbReference type="SUPFAM" id="SSF48452">
    <property type="entry name" value="TPR-like"/>
    <property type="match status" value="1"/>
</dbReference>
<dbReference type="InterPro" id="IPR011990">
    <property type="entry name" value="TPR-like_helical_dom_sf"/>
</dbReference>
<reference evidence="11" key="1">
    <citation type="submission" date="2025-08" db="UniProtKB">
        <authorList>
            <consortium name="RefSeq"/>
        </authorList>
    </citation>
    <scope>IDENTIFICATION</scope>
    <source>
        <tissue evidence="11">Testes</tissue>
    </source>
</reference>
<sequence>MQRQIGELLKGNAGLAEAHYLSYLNNLRINEFCNTIHELYRYSDKHAFSDNDNDSYATEIGHSFRYAALNLAGVHCRFGHIDEATAALREAITMAQEANDNVCLQHALGLLCRLQQERGDDSSYLLERSATRARELNLAYLTSLGIQNYIKEKCLSGADPASEMSRLCSQILLNMNHSYSSSLGRSSSPVDSEAVCVVLCHLSKLHAEQGYYNAALDVINYMKKTYPSHSQYSKLWMMVEQQISFTRAIHHAKWTAAEQAVLNIVSIDEVEALYRKCIVLRMKGETSEAYKLLNEMLIHCQHRKKGYTAEHHTR</sequence>
<dbReference type="PANTHER" id="PTHR12830:SF9">
    <property type="entry name" value="ANAPHASE-PROMOTING COMPLEX SUBUNIT 5"/>
    <property type="match status" value="1"/>
</dbReference>
<evidence type="ECO:0000256" key="7">
    <source>
        <dbReference type="ARBA" id="ARBA00031069"/>
    </source>
</evidence>
<evidence type="ECO:0000256" key="2">
    <source>
        <dbReference type="ARBA" id="ARBA00016066"/>
    </source>
</evidence>
<evidence type="ECO:0000313" key="10">
    <source>
        <dbReference type="Proteomes" id="UP000694865"/>
    </source>
</evidence>
<proteinExistence type="inferred from homology"/>
<dbReference type="InterPro" id="IPR026000">
    <property type="entry name" value="Apc5_dom"/>
</dbReference>
<evidence type="ECO:0000256" key="8">
    <source>
        <dbReference type="ARBA" id="ARBA00045696"/>
    </source>
</evidence>
<evidence type="ECO:0000313" key="11">
    <source>
        <dbReference type="RefSeq" id="XP_006813281.1"/>
    </source>
</evidence>
<dbReference type="RefSeq" id="XP_006813281.1">
    <property type="nucleotide sequence ID" value="XM_006813218.1"/>
</dbReference>
<evidence type="ECO:0000256" key="4">
    <source>
        <dbReference type="ARBA" id="ARBA00022776"/>
    </source>
</evidence>
<dbReference type="InterPro" id="IPR037679">
    <property type="entry name" value="Apc5"/>
</dbReference>
<name>A0ABM0LZU0_SACKO</name>
<dbReference type="Gene3D" id="1.25.40.10">
    <property type="entry name" value="Tetratricopeptide repeat domain"/>
    <property type="match status" value="1"/>
</dbReference>
<keyword evidence="3" id="KW-0132">Cell division</keyword>
<comment type="function">
    <text evidence="8">Component of the anaphase promoting complex/cyclosome (APC/C), a cell cycle-regulated E3 ubiquitin ligase that controls progression through mitosis and the G1 phase of the cell cycle. The APC/C complex acts by mediating ubiquitination and subsequent degradation of target proteins: it mainly mediates the formation of 'Lys-11'-linked polyubiquitin chains and, to a lower extent, the formation of 'Lys-48'- and 'Lys-63'-linked polyubiquitin chains. The APC/C complex catalyzes assembly of branched 'Lys-11'-/'Lys-48'-linked branched ubiquitin chains on target proteins.</text>
</comment>
<dbReference type="PANTHER" id="PTHR12830">
    <property type="entry name" value="ANAPHASE-PROMOTING COMPLEX SUBUNIT 5"/>
    <property type="match status" value="1"/>
</dbReference>
<evidence type="ECO:0000259" key="9">
    <source>
        <dbReference type="Pfam" id="PF12862"/>
    </source>
</evidence>
<keyword evidence="4" id="KW-0498">Mitosis</keyword>
<gene>
    <name evidence="11" type="primary">LOC102806345</name>
</gene>
<organism evidence="10 11">
    <name type="scientific">Saccoglossus kowalevskii</name>
    <name type="common">Acorn worm</name>
    <dbReference type="NCBI Taxonomy" id="10224"/>
    <lineage>
        <taxon>Eukaryota</taxon>
        <taxon>Metazoa</taxon>
        <taxon>Hemichordata</taxon>
        <taxon>Enteropneusta</taxon>
        <taxon>Harrimaniidae</taxon>
        <taxon>Saccoglossus</taxon>
    </lineage>
</organism>
<dbReference type="Proteomes" id="UP000694865">
    <property type="component" value="Unplaced"/>
</dbReference>
<accession>A0ABM0LZU0</accession>
<evidence type="ECO:0000256" key="6">
    <source>
        <dbReference type="ARBA" id="ARBA00023306"/>
    </source>
</evidence>